<accession>A0ABY5KZC3</accession>
<feature type="compositionally biased region" description="Basic and acidic residues" evidence="1">
    <location>
        <begin position="7"/>
        <end position="18"/>
    </location>
</feature>
<dbReference type="Pfam" id="PF20058">
    <property type="entry name" value="DUF6457"/>
    <property type="match status" value="1"/>
</dbReference>
<protein>
    <submittedName>
        <fullName evidence="3">DUF6457 domain-containing protein</fullName>
    </submittedName>
</protein>
<evidence type="ECO:0000256" key="1">
    <source>
        <dbReference type="SAM" id="MobiDB-lite"/>
    </source>
</evidence>
<dbReference type="RefSeq" id="WP_227570699.1">
    <property type="nucleotide sequence ID" value="NZ_CP101988.1"/>
</dbReference>
<evidence type="ECO:0000313" key="3">
    <source>
        <dbReference type="EMBL" id="UUI74586.1"/>
    </source>
</evidence>
<organism evidence="3 4">
    <name type="scientific">Cellulomonas chengniuliangii</name>
    <dbReference type="NCBI Taxonomy" id="2968084"/>
    <lineage>
        <taxon>Bacteria</taxon>
        <taxon>Bacillati</taxon>
        <taxon>Actinomycetota</taxon>
        <taxon>Actinomycetes</taxon>
        <taxon>Micrococcales</taxon>
        <taxon>Cellulomonadaceae</taxon>
        <taxon>Cellulomonas</taxon>
    </lineage>
</organism>
<dbReference type="EMBL" id="CP101988">
    <property type="protein sequence ID" value="UUI74586.1"/>
    <property type="molecule type" value="Genomic_DNA"/>
</dbReference>
<dbReference type="Proteomes" id="UP001316189">
    <property type="component" value="Chromosome"/>
</dbReference>
<feature type="region of interest" description="Disordered" evidence="1">
    <location>
        <begin position="1"/>
        <end position="22"/>
    </location>
</feature>
<proteinExistence type="predicted"/>
<reference evidence="3 4" key="1">
    <citation type="submission" date="2022-07" db="EMBL/GenBank/DDBJ databases">
        <title>Novel species in genus cellulomonas.</title>
        <authorList>
            <person name="Ye L."/>
        </authorList>
    </citation>
    <scope>NUCLEOTIDE SEQUENCE [LARGE SCALE GENOMIC DNA]</scope>
    <source>
        <strain evidence="4">zg-Y338</strain>
    </source>
</reference>
<evidence type="ECO:0000313" key="4">
    <source>
        <dbReference type="Proteomes" id="UP001316189"/>
    </source>
</evidence>
<sequence length="115" mass="12094">MTGTTPHPDHVPPDRHIEPPTTPLDAWVHTLARDLGVDVGVVDEQALTALAQHAARSVGRPGASPLTAFLVGYAAGIGAGPLTDAIHRADDLATDWYARYMAMGGPHNWSRPAAS</sequence>
<gene>
    <name evidence="3" type="ORF">NP064_12380</name>
</gene>
<feature type="domain" description="DUF6457" evidence="2">
    <location>
        <begin position="21"/>
        <end position="98"/>
    </location>
</feature>
<name>A0ABY5KZC3_9CELL</name>
<evidence type="ECO:0000259" key="2">
    <source>
        <dbReference type="Pfam" id="PF20058"/>
    </source>
</evidence>
<keyword evidence="4" id="KW-1185">Reference proteome</keyword>
<dbReference type="InterPro" id="IPR045598">
    <property type="entry name" value="DUF6457"/>
</dbReference>